<dbReference type="InterPro" id="IPR001753">
    <property type="entry name" value="Enoyl-CoA_hydra/iso"/>
</dbReference>
<name>T1B6B0_9ZZZZ</name>
<comment type="caution">
    <text evidence="2">The sequence shown here is derived from an EMBL/GenBank/DDBJ whole genome shotgun (WGS) entry which is preliminary data.</text>
</comment>
<dbReference type="PANTHER" id="PTHR42964:SF1">
    <property type="entry name" value="POLYKETIDE BIOSYNTHESIS ENOYL-COA HYDRATASE PKSH-RELATED"/>
    <property type="match status" value="1"/>
</dbReference>
<dbReference type="CDD" id="cd06558">
    <property type="entry name" value="crotonase-like"/>
    <property type="match status" value="1"/>
</dbReference>
<evidence type="ECO:0000256" key="1">
    <source>
        <dbReference type="ARBA" id="ARBA00005254"/>
    </source>
</evidence>
<dbReference type="EMBL" id="AUZY01004003">
    <property type="protein sequence ID" value="EQD65547.1"/>
    <property type="molecule type" value="Genomic_DNA"/>
</dbReference>
<dbReference type="AlphaFoldDB" id="T1B6B0"/>
<accession>T1B6B0</accession>
<evidence type="ECO:0000313" key="2">
    <source>
        <dbReference type="EMBL" id="EQD65547.1"/>
    </source>
</evidence>
<dbReference type="InterPro" id="IPR051683">
    <property type="entry name" value="Enoyl-CoA_Hydratase/Isomerase"/>
</dbReference>
<comment type="similarity">
    <text evidence="1">Belongs to the enoyl-CoA hydratase/isomerase family.</text>
</comment>
<dbReference type="InterPro" id="IPR029045">
    <property type="entry name" value="ClpP/crotonase-like_dom_sf"/>
</dbReference>
<protein>
    <submittedName>
        <fullName evidence="2">Enoyl-CoA hydratase/isomerase</fullName>
    </submittedName>
</protein>
<organism evidence="2">
    <name type="scientific">mine drainage metagenome</name>
    <dbReference type="NCBI Taxonomy" id="410659"/>
    <lineage>
        <taxon>unclassified sequences</taxon>
        <taxon>metagenomes</taxon>
        <taxon>ecological metagenomes</taxon>
    </lineage>
</organism>
<reference evidence="2" key="1">
    <citation type="submission" date="2013-08" db="EMBL/GenBank/DDBJ databases">
        <authorList>
            <person name="Mendez C."/>
            <person name="Richter M."/>
            <person name="Ferrer M."/>
            <person name="Sanchez J."/>
        </authorList>
    </citation>
    <scope>NUCLEOTIDE SEQUENCE</scope>
</reference>
<reference evidence="2" key="2">
    <citation type="journal article" date="2014" name="ISME J.">
        <title>Microbial stratification in low pH oxic and suboxic macroscopic growths along an acid mine drainage.</title>
        <authorList>
            <person name="Mendez-Garcia C."/>
            <person name="Mesa V."/>
            <person name="Sprenger R.R."/>
            <person name="Richter M."/>
            <person name="Diez M.S."/>
            <person name="Solano J."/>
            <person name="Bargiela R."/>
            <person name="Golyshina O.V."/>
            <person name="Manteca A."/>
            <person name="Ramos J.L."/>
            <person name="Gallego J.R."/>
            <person name="Llorente I."/>
            <person name="Martins Dos Santos V.A."/>
            <person name="Jensen O.N."/>
            <person name="Pelaez A.I."/>
            <person name="Sanchez J."/>
            <person name="Ferrer M."/>
        </authorList>
    </citation>
    <scope>NUCLEOTIDE SEQUENCE</scope>
</reference>
<dbReference type="InterPro" id="IPR014748">
    <property type="entry name" value="Enoyl-CoA_hydra_C"/>
</dbReference>
<dbReference type="Pfam" id="PF00378">
    <property type="entry name" value="ECH_1"/>
    <property type="match status" value="1"/>
</dbReference>
<gene>
    <name evidence="2" type="ORF">B1B_06297</name>
</gene>
<dbReference type="SUPFAM" id="SSF52096">
    <property type="entry name" value="ClpP/crotonase"/>
    <property type="match status" value="1"/>
</dbReference>
<keyword evidence="2" id="KW-0413">Isomerase</keyword>
<dbReference type="Gene3D" id="3.90.226.10">
    <property type="entry name" value="2-enoyl-CoA Hydratase, Chain A, domain 1"/>
    <property type="match status" value="1"/>
</dbReference>
<dbReference type="PANTHER" id="PTHR42964">
    <property type="entry name" value="ENOYL-COA HYDRATASE"/>
    <property type="match status" value="1"/>
</dbReference>
<dbReference type="GO" id="GO:0008300">
    <property type="term" value="P:isoprenoid catabolic process"/>
    <property type="evidence" value="ECO:0007669"/>
    <property type="project" value="TreeGrafter"/>
</dbReference>
<dbReference type="Gene3D" id="1.10.12.10">
    <property type="entry name" value="Lyase 2-enoyl-coa Hydratase, Chain A, domain 2"/>
    <property type="match status" value="1"/>
</dbReference>
<sequence>MATNLLECRVEPGVVTLTLNRPEVRNALDGKLVESLLTRLERLAEDRSLRALVLRGSGSTFSSGADLATMRLMADASPAENLDDANRLLSLIAQLNQFPTPTLALVQGPAFGGALGLIAACDIALAASTAHFALSEVRLGLAPAIISPYLARAMGFRNLRRYMLTGELFDAEQARRMGLIQIVAPGDRLEDTLADLLGELLKGGPEAIRATKALIRRLQPVFHDEVRLADETLSLLVRLRASPEGREGLSAFLEKRRPAWRDPAPDPE</sequence>
<proteinExistence type="inferred from homology"/>
<dbReference type="GO" id="GO:0016853">
    <property type="term" value="F:isomerase activity"/>
    <property type="evidence" value="ECO:0007669"/>
    <property type="project" value="UniProtKB-KW"/>
</dbReference>